<evidence type="ECO:0000313" key="3">
    <source>
        <dbReference type="EMBL" id="CDK27745.1"/>
    </source>
</evidence>
<feature type="domain" description="Alpha/beta hydrolase fold-3" evidence="2">
    <location>
        <begin position="73"/>
        <end position="125"/>
    </location>
</feature>
<dbReference type="InterPro" id="IPR050300">
    <property type="entry name" value="GDXG_lipolytic_enzyme"/>
</dbReference>
<sequence>MVLLSSKIISYGPQKRQVFKHYRLETSRSEYSLVCIHGGAWRDPNNTYADYDILVSKIDKGLDELSGTKNDVLDVYSIDYRLSPEAKHPDHLMDILAALRAIHQKDSKPLVVIGHSVGATLLLQSLTYDSLLPLNETSTPHDSSKEVLTTSLIQNWSNELPTIKIAILADGIFNVQAMLEEYPSYISFVSGAFKSKSDWETKSTCLVTSLSKASKQTLDSLKKIIIVHSTQDELLSLQQPNLFLDWVRANTDTTVATIYEDIGDHENVYRSQRLAKITSEALISE</sequence>
<dbReference type="Pfam" id="PF07859">
    <property type="entry name" value="Abhydrolase_3"/>
    <property type="match status" value="1"/>
</dbReference>
<dbReference type="AlphaFoldDB" id="W6MWQ5"/>
<dbReference type="PANTHER" id="PTHR48081">
    <property type="entry name" value="AB HYDROLASE SUPERFAMILY PROTEIN C4A8.06C"/>
    <property type="match status" value="1"/>
</dbReference>
<reference evidence="3" key="1">
    <citation type="submission" date="2013-12" db="EMBL/GenBank/DDBJ databases">
        <authorList>
            <person name="Genoscope - CEA"/>
        </authorList>
    </citation>
    <scope>NUCLEOTIDE SEQUENCE</scope>
    <source>
        <strain evidence="3">CBS 1993</strain>
    </source>
</reference>
<accession>W6MWQ5</accession>
<dbReference type="OrthoDB" id="420264at2759"/>
<dbReference type="GO" id="GO:0016787">
    <property type="term" value="F:hydrolase activity"/>
    <property type="evidence" value="ECO:0007669"/>
    <property type="project" value="UniProtKB-KW"/>
</dbReference>
<dbReference type="Gene3D" id="3.40.50.1820">
    <property type="entry name" value="alpha/beta hydrolase"/>
    <property type="match status" value="1"/>
</dbReference>
<dbReference type="InterPro" id="IPR013094">
    <property type="entry name" value="AB_hydrolase_3"/>
</dbReference>
<dbReference type="EMBL" id="HG793128">
    <property type="protein sequence ID" value="CDK27745.1"/>
    <property type="molecule type" value="Genomic_DNA"/>
</dbReference>
<dbReference type="Proteomes" id="UP000019384">
    <property type="component" value="Unassembled WGS sequence"/>
</dbReference>
<evidence type="ECO:0000256" key="1">
    <source>
        <dbReference type="ARBA" id="ARBA00022801"/>
    </source>
</evidence>
<gene>
    <name evidence="3" type="ORF">KUCA_T00003724001</name>
</gene>
<keyword evidence="4" id="KW-1185">Reference proteome</keyword>
<organism evidence="3 4">
    <name type="scientific">Kuraishia capsulata CBS 1993</name>
    <dbReference type="NCBI Taxonomy" id="1382522"/>
    <lineage>
        <taxon>Eukaryota</taxon>
        <taxon>Fungi</taxon>
        <taxon>Dikarya</taxon>
        <taxon>Ascomycota</taxon>
        <taxon>Saccharomycotina</taxon>
        <taxon>Pichiomycetes</taxon>
        <taxon>Pichiales</taxon>
        <taxon>Pichiaceae</taxon>
        <taxon>Kuraishia</taxon>
    </lineage>
</organism>
<dbReference type="InterPro" id="IPR029058">
    <property type="entry name" value="AB_hydrolase_fold"/>
</dbReference>
<dbReference type="STRING" id="1382522.W6MWQ5"/>
<evidence type="ECO:0000313" key="4">
    <source>
        <dbReference type="Proteomes" id="UP000019384"/>
    </source>
</evidence>
<dbReference type="RefSeq" id="XP_022459738.1">
    <property type="nucleotide sequence ID" value="XM_022602168.1"/>
</dbReference>
<dbReference type="GeneID" id="34521126"/>
<reference evidence="3" key="2">
    <citation type="submission" date="2014-02" db="EMBL/GenBank/DDBJ databases">
        <title>Complete DNA sequence of /Kuraishia capsulata/ illustrates novel genomic features among budding yeasts (/Saccharomycotina/).</title>
        <authorList>
            <person name="Morales L."/>
            <person name="Noel B."/>
            <person name="Porcel B."/>
            <person name="Marcet-Houben M."/>
            <person name="Hullo M-F."/>
            <person name="Sacerdot C."/>
            <person name="Tekaia F."/>
            <person name="Leh-Louis V."/>
            <person name="Despons L."/>
            <person name="Khanna V."/>
            <person name="Aury J-M."/>
            <person name="Barbe V."/>
            <person name="Couloux A."/>
            <person name="Labadie K."/>
            <person name="Pelletier E."/>
            <person name="Souciet J-L."/>
            <person name="Boekhout T."/>
            <person name="Gabaldon T."/>
            <person name="Wincker P."/>
            <person name="Dujon B."/>
        </authorList>
    </citation>
    <scope>NUCLEOTIDE SEQUENCE</scope>
    <source>
        <strain evidence="3">CBS 1993</strain>
    </source>
</reference>
<dbReference type="SUPFAM" id="SSF53474">
    <property type="entry name" value="alpha/beta-Hydrolases"/>
    <property type="match status" value="1"/>
</dbReference>
<name>W6MWQ5_9ASCO</name>
<dbReference type="PANTHER" id="PTHR48081:SF33">
    <property type="entry name" value="KYNURENINE FORMAMIDASE"/>
    <property type="match status" value="1"/>
</dbReference>
<protein>
    <recommendedName>
        <fullName evidence="2">Alpha/beta hydrolase fold-3 domain-containing protein</fullName>
    </recommendedName>
</protein>
<proteinExistence type="predicted"/>
<evidence type="ECO:0000259" key="2">
    <source>
        <dbReference type="Pfam" id="PF07859"/>
    </source>
</evidence>
<dbReference type="HOGENOM" id="CLU_016852_1_0_1"/>
<keyword evidence="1" id="KW-0378">Hydrolase</keyword>